<keyword evidence="4" id="KW-0503">Monooxygenase</keyword>
<dbReference type="GO" id="GO:0071949">
    <property type="term" value="F:FAD binding"/>
    <property type="evidence" value="ECO:0007669"/>
    <property type="project" value="InterPro"/>
</dbReference>
<dbReference type="RefSeq" id="WP_092606301.1">
    <property type="nucleotide sequence ID" value="NZ_FMYF01000002.1"/>
</dbReference>
<dbReference type="Proteomes" id="UP000199086">
    <property type="component" value="Unassembled WGS sequence"/>
</dbReference>
<dbReference type="PANTHER" id="PTHR43004:SF8">
    <property type="entry name" value="FAD-BINDING DOMAIN-CONTAINING PROTEIN-RELATED"/>
    <property type="match status" value="1"/>
</dbReference>
<keyword evidence="2" id="KW-0274">FAD</keyword>
<dbReference type="InterPro" id="IPR036188">
    <property type="entry name" value="FAD/NAD-bd_sf"/>
</dbReference>
<dbReference type="Gene3D" id="3.30.9.10">
    <property type="entry name" value="D-Amino Acid Oxidase, subunit A, domain 2"/>
    <property type="match status" value="1"/>
</dbReference>
<sequence>MTIDSTTDVLVIGAGPFGVTTAIALAQQGVRVRMVSKAPWVANSPRAHITSQRTMEVFRDLGLEERARKAATPWDQMGDTLLAISLAGPEIARMPAWGSGFARHGDYVRNSPCEYLDIPQDRIEPVLVDAAGKQGVVVSYQTELVDFEQDDEGVTARLRHRTSGVEETVRSRYLVGADGARSQVAETIGLPFVGHTNRAGTLYTQFRCDLSQYVEHRPSILHWFFNPEMNIGEIGLGLLRCTKPWTEWIAGWGFLVEDGVPEPTDEEVVERIRQLVGLPDLEVEIFNRSPWFVNQQYATEYSSGRVFCGGDATHRHPPSSGLGLNTCVQDAHNLAWKLAYVLKGDAGPGLLESYTPERAPVGRQIVLRANQSRLDYKALRDCLDTSGDADPVTNALANLNAPTQEGVRRREQLEAALQLKEHEWNAEGVEKNHRYTSTAVIPDPSLPEEVWERDPELYHQPTTRPGAKLPHAWLVDHHGLRVSTLDVVGKGRFTLVTGQAGEAWREAADRLGLDFLDVVLVGTDPDAQDPYHDWHRRREIHEAGALLVRPDQVIAWRCPEAVWDAEQARTLLAEAVDAVLDRPRTDH</sequence>
<keyword evidence="5" id="KW-1185">Reference proteome</keyword>
<dbReference type="Gene3D" id="3.40.30.120">
    <property type="match status" value="1"/>
</dbReference>
<accession>A0A1G6GEF6</accession>
<name>A0A1G6GEF6_9ACTN</name>
<dbReference type="InterPro" id="IPR050641">
    <property type="entry name" value="RIFMO-like"/>
</dbReference>
<dbReference type="SUPFAM" id="SSF51905">
    <property type="entry name" value="FAD/NAD(P)-binding domain"/>
    <property type="match status" value="1"/>
</dbReference>
<protein>
    <submittedName>
        <fullName evidence="4">2,4-dichlorophenol 6-monooxygenase</fullName>
    </submittedName>
</protein>
<keyword evidence="4" id="KW-0560">Oxidoreductase</keyword>
<reference evidence="4 5" key="1">
    <citation type="submission" date="2016-06" db="EMBL/GenBank/DDBJ databases">
        <authorList>
            <person name="Olsen C.W."/>
            <person name="Carey S."/>
            <person name="Hinshaw L."/>
            <person name="Karasin A.I."/>
        </authorList>
    </citation>
    <scope>NUCLEOTIDE SEQUENCE [LARGE SCALE GENOMIC DNA]</scope>
    <source>
        <strain evidence="4 5">LZ-22</strain>
    </source>
</reference>
<dbReference type="STRING" id="1577474.GA0111570_102150"/>
<dbReference type="Pfam" id="PF01494">
    <property type="entry name" value="FAD_binding_3"/>
    <property type="match status" value="1"/>
</dbReference>
<dbReference type="Pfam" id="PF21274">
    <property type="entry name" value="Rng_hyd_C"/>
    <property type="match status" value="1"/>
</dbReference>
<dbReference type="PRINTS" id="PR00420">
    <property type="entry name" value="RNGMNOXGNASE"/>
</dbReference>
<organism evidence="4 5">
    <name type="scientific">Raineyella antarctica</name>
    <dbReference type="NCBI Taxonomy" id="1577474"/>
    <lineage>
        <taxon>Bacteria</taxon>
        <taxon>Bacillati</taxon>
        <taxon>Actinomycetota</taxon>
        <taxon>Actinomycetes</taxon>
        <taxon>Propionibacteriales</taxon>
        <taxon>Propionibacteriaceae</taxon>
        <taxon>Raineyella</taxon>
    </lineage>
</organism>
<evidence type="ECO:0000256" key="2">
    <source>
        <dbReference type="ARBA" id="ARBA00022827"/>
    </source>
</evidence>
<dbReference type="PANTHER" id="PTHR43004">
    <property type="entry name" value="TRK SYSTEM POTASSIUM UPTAKE PROTEIN"/>
    <property type="match status" value="1"/>
</dbReference>
<gene>
    <name evidence="4" type="ORF">GA0111570_102150</name>
</gene>
<proteinExistence type="predicted"/>
<evidence type="ECO:0000259" key="3">
    <source>
        <dbReference type="Pfam" id="PF01494"/>
    </source>
</evidence>
<dbReference type="InterPro" id="IPR002938">
    <property type="entry name" value="FAD-bd"/>
</dbReference>
<keyword evidence="1" id="KW-0285">Flavoprotein</keyword>
<feature type="domain" description="FAD-binding" evidence="3">
    <location>
        <begin position="7"/>
        <end position="368"/>
    </location>
</feature>
<dbReference type="AlphaFoldDB" id="A0A1G6GEF6"/>
<dbReference type="OrthoDB" id="3713951at2"/>
<dbReference type="Gene3D" id="3.50.50.60">
    <property type="entry name" value="FAD/NAD(P)-binding domain"/>
    <property type="match status" value="1"/>
</dbReference>
<evidence type="ECO:0000256" key="1">
    <source>
        <dbReference type="ARBA" id="ARBA00022630"/>
    </source>
</evidence>
<evidence type="ECO:0000313" key="5">
    <source>
        <dbReference type="Proteomes" id="UP000199086"/>
    </source>
</evidence>
<dbReference type="EMBL" id="FMYF01000002">
    <property type="protein sequence ID" value="SDB80360.1"/>
    <property type="molecule type" value="Genomic_DNA"/>
</dbReference>
<evidence type="ECO:0000313" key="4">
    <source>
        <dbReference type="EMBL" id="SDB80360.1"/>
    </source>
</evidence>
<dbReference type="GO" id="GO:0016709">
    <property type="term" value="F:oxidoreductase activity, acting on paired donors, with incorporation or reduction of molecular oxygen, NAD(P)H as one donor, and incorporation of one atom of oxygen"/>
    <property type="evidence" value="ECO:0007669"/>
    <property type="project" value="UniProtKB-ARBA"/>
</dbReference>